<dbReference type="Proteomes" id="UP000711178">
    <property type="component" value="Unassembled WGS sequence"/>
</dbReference>
<evidence type="ECO:0000256" key="1">
    <source>
        <dbReference type="SAM" id="MobiDB-lite"/>
    </source>
</evidence>
<keyword evidence="2" id="KW-0812">Transmembrane</keyword>
<comment type="caution">
    <text evidence="3">The sequence shown here is derived from an EMBL/GenBank/DDBJ whole genome shotgun (WGS) entry which is preliminary data.</text>
</comment>
<evidence type="ECO:0000313" key="4">
    <source>
        <dbReference type="Proteomes" id="UP000711178"/>
    </source>
</evidence>
<keyword evidence="2" id="KW-0472">Membrane</keyword>
<accession>A0ABS7FCP7</accession>
<dbReference type="GeneID" id="89685426"/>
<proteinExistence type="predicted"/>
<dbReference type="RefSeq" id="WP_043575914.1">
    <property type="nucleotide sequence ID" value="NZ_CP142381.1"/>
</dbReference>
<feature type="region of interest" description="Disordered" evidence="1">
    <location>
        <begin position="69"/>
        <end position="88"/>
    </location>
</feature>
<gene>
    <name evidence="3" type="ORF">KIF53_07910</name>
</gene>
<protein>
    <recommendedName>
        <fullName evidence="5">NfeD-like C-terminal domain-containing protein</fullName>
    </recommendedName>
</protein>
<dbReference type="EMBL" id="JAHDTB010000005">
    <property type="protein sequence ID" value="MBW8287551.1"/>
    <property type="molecule type" value="Genomic_DNA"/>
</dbReference>
<sequence>MSQAITFWFACALIALIAEFMSGTFYLLMIALAMGAGGLAAWLGLAEFTQWLIASACGAAGVLLIRQRKRRRPAPPPPRDDPDWGQQVSIRSLTSPGHARVFYRGAEWDAQLLDAGLNAGDAGYICGREGNLLKISSTQPE</sequence>
<feature type="transmembrane region" description="Helical" evidence="2">
    <location>
        <begin position="7"/>
        <end position="33"/>
    </location>
</feature>
<keyword evidence="2" id="KW-1133">Transmembrane helix</keyword>
<name>A0ABS7FCP7_9NEIS</name>
<keyword evidence="4" id="KW-1185">Reference proteome</keyword>
<reference evidence="3 4" key="1">
    <citation type="submission" date="2021-05" db="EMBL/GenBank/DDBJ databases">
        <title>Draft Whole Genome Sequencing Of Biosensor Chromobacterium violaceum Strain CV026 Reveals A Regulatory RNA In Chromobacterium violaceum Phenotype Regulatory Network.</title>
        <authorList>
            <person name="Hong K.W."/>
            <person name="Chan K.G."/>
            <person name="Chang C.-Y."/>
        </authorList>
    </citation>
    <scope>NUCLEOTIDE SEQUENCE [LARGE SCALE GENOMIC DNA]</scope>
    <source>
        <strain evidence="3 4">ATCC 31532</strain>
    </source>
</reference>
<evidence type="ECO:0008006" key="5">
    <source>
        <dbReference type="Google" id="ProtNLM"/>
    </source>
</evidence>
<feature type="transmembrane region" description="Helical" evidence="2">
    <location>
        <begin position="39"/>
        <end position="65"/>
    </location>
</feature>
<evidence type="ECO:0000313" key="3">
    <source>
        <dbReference type="EMBL" id="MBW8287551.1"/>
    </source>
</evidence>
<evidence type="ECO:0000256" key="2">
    <source>
        <dbReference type="SAM" id="Phobius"/>
    </source>
</evidence>
<organism evidence="3 4">
    <name type="scientific">Chromobacterium subtsugae</name>
    <dbReference type="NCBI Taxonomy" id="251747"/>
    <lineage>
        <taxon>Bacteria</taxon>
        <taxon>Pseudomonadati</taxon>
        <taxon>Pseudomonadota</taxon>
        <taxon>Betaproteobacteria</taxon>
        <taxon>Neisseriales</taxon>
        <taxon>Chromobacteriaceae</taxon>
        <taxon>Chromobacterium</taxon>
    </lineage>
</organism>